<reference evidence="1" key="1">
    <citation type="submission" date="2019-05" db="EMBL/GenBank/DDBJ databases">
        <authorList>
            <consortium name="Pathogen Informatics"/>
        </authorList>
    </citation>
    <scope>NUCLEOTIDE SEQUENCE [LARGE SCALE GENOMIC DNA]</scope>
    <source>
        <strain evidence="1">NCTC12965</strain>
    </source>
</reference>
<name>A0A4U9THJ3_SERFO</name>
<dbReference type="AlphaFoldDB" id="A0A4U9THJ3"/>
<sequence length="109" mass="12306">MLIIYQQAFTAPQLPAKAISQPIQRQPDYLTAVARPAMFRQAGYQMGMMMQRGDTRDRPLVGQRQALLVAEIAGMGIDGDRLWHHAVNFPKQRQQSLLLLPGGFIFQRA</sequence>
<organism evidence="1">
    <name type="scientific">Serratia fonticola</name>
    <dbReference type="NCBI Taxonomy" id="47917"/>
    <lineage>
        <taxon>Bacteria</taxon>
        <taxon>Pseudomonadati</taxon>
        <taxon>Pseudomonadota</taxon>
        <taxon>Gammaproteobacteria</taxon>
        <taxon>Enterobacterales</taxon>
        <taxon>Yersiniaceae</taxon>
        <taxon>Serratia</taxon>
    </lineage>
</organism>
<protein>
    <submittedName>
        <fullName evidence="1">Uncharacterized protein</fullName>
    </submittedName>
</protein>
<accession>A0A4U9THJ3</accession>
<proteinExistence type="predicted"/>
<dbReference type="EMBL" id="CABEEZ010000008">
    <property type="protein sequence ID" value="VTR15011.1"/>
    <property type="molecule type" value="Genomic_DNA"/>
</dbReference>
<evidence type="ECO:0000313" key="1">
    <source>
        <dbReference type="EMBL" id="VTR15011.1"/>
    </source>
</evidence>
<gene>
    <name evidence="1" type="ORF">NCTC12965_00085</name>
</gene>